<dbReference type="PANTHER" id="PTHR44858">
    <property type="entry name" value="TETRATRICOPEPTIDE REPEAT PROTEIN 6"/>
    <property type="match status" value="1"/>
</dbReference>
<geneLocation type="plasmid" evidence="3 4">
    <name>p330</name>
</geneLocation>
<dbReference type="Gene3D" id="1.25.40.10">
    <property type="entry name" value="Tetratricopeptide repeat domain"/>
    <property type="match status" value="2"/>
</dbReference>
<dbReference type="SMART" id="SM00028">
    <property type="entry name" value="TPR"/>
    <property type="match status" value="5"/>
</dbReference>
<dbReference type="PROSITE" id="PS50005">
    <property type="entry name" value="TPR"/>
    <property type="match status" value="3"/>
</dbReference>
<dbReference type="Pfam" id="PF13181">
    <property type="entry name" value="TPR_8"/>
    <property type="match status" value="1"/>
</dbReference>
<dbReference type="Pfam" id="PF13424">
    <property type="entry name" value="TPR_12"/>
    <property type="match status" value="1"/>
</dbReference>
<dbReference type="PROSITE" id="PS50293">
    <property type="entry name" value="TPR_REGION"/>
    <property type="match status" value="1"/>
</dbReference>
<dbReference type="AlphaFoldDB" id="A0A1S8LAJ7"/>
<dbReference type="InterPro" id="IPR011990">
    <property type="entry name" value="TPR-like_helical_dom_sf"/>
</dbReference>
<dbReference type="PANTHER" id="PTHR44858:SF1">
    <property type="entry name" value="UDP-N-ACETYLGLUCOSAMINE--PEPTIDE N-ACETYLGLUCOSAMINYLTRANSFERASE SPINDLY-RELATED"/>
    <property type="match status" value="1"/>
</dbReference>
<proteinExistence type="predicted"/>
<dbReference type="Pfam" id="PF13174">
    <property type="entry name" value="TPR_6"/>
    <property type="match status" value="1"/>
</dbReference>
<keyword evidence="1" id="KW-0677">Repeat</keyword>
<reference evidence="3 4" key="1">
    <citation type="submission" date="2022-04" db="EMBL/GenBank/DDBJ databases">
        <title>Genome sequence of C. roseum typestrain.</title>
        <authorList>
            <person name="Poehlein A."/>
            <person name="Schoch T."/>
            <person name="Duerre P."/>
            <person name="Daniel R."/>
        </authorList>
    </citation>
    <scope>NUCLEOTIDE SEQUENCE [LARGE SCALE GENOMIC DNA]</scope>
    <source>
        <strain evidence="3 4">DSM 7320</strain>
        <plasmid evidence="3 4">p330</plasmid>
    </source>
</reference>
<evidence type="ECO:0000313" key="3">
    <source>
        <dbReference type="EMBL" id="URZ13740.1"/>
    </source>
</evidence>
<evidence type="ECO:0000256" key="2">
    <source>
        <dbReference type="ARBA" id="ARBA00022803"/>
    </source>
</evidence>
<protein>
    <submittedName>
        <fullName evidence="3">Uncharacterized protein</fullName>
    </submittedName>
</protein>
<gene>
    <name evidence="3" type="ORF">CROST_045180</name>
</gene>
<keyword evidence="3" id="KW-0614">Plasmid</keyword>
<keyword evidence="4" id="KW-1185">Reference proteome</keyword>
<organism evidence="3 4">
    <name type="scientific">Clostridium felsineum</name>
    <dbReference type="NCBI Taxonomy" id="36839"/>
    <lineage>
        <taxon>Bacteria</taxon>
        <taxon>Bacillati</taxon>
        <taxon>Bacillota</taxon>
        <taxon>Clostridia</taxon>
        <taxon>Eubacteriales</taxon>
        <taxon>Clostridiaceae</taxon>
        <taxon>Clostridium</taxon>
    </lineage>
</organism>
<dbReference type="SUPFAM" id="SSF81901">
    <property type="entry name" value="HCP-like"/>
    <property type="match status" value="1"/>
</dbReference>
<dbReference type="KEGG" id="crw:CROST_045180"/>
<name>A0A1S8LAJ7_9CLOT</name>
<accession>A0A1S8LAJ7</accession>
<sequence length="318" mass="37076">MNLANIFMYIIPIAICIILPIFIILTYFQIKSLNKAVAYFNKGKKDEALSILAKLVKSPVKNVKANAYLTRERIYFYSREFKLSLEDLLISLRLRPKTINDIYSFALSYHILYEPERALKYFLRAVELQPNSNLTYENLGWFYYLTNDYNKAIETFNKSLELGSTNSVYRSLGITYAKLGNYEKAEEYLNKALDAEPEKPSTYIYLSYLRRKTGDIKKAKEFATKAIDLNKNNFDGYKNLAEVNLAEDDYEGFYKNLNIFLGKINFITNGENFDDEVYEKVKDKDEYKAIMAKTKTIKFKDLDIEIDDKSILNGKFLV</sequence>
<dbReference type="RefSeq" id="WP_077834800.1">
    <property type="nucleotide sequence ID" value="NZ_CP096984.1"/>
</dbReference>
<dbReference type="EMBL" id="CP096984">
    <property type="protein sequence ID" value="URZ13740.1"/>
    <property type="molecule type" value="Genomic_DNA"/>
</dbReference>
<evidence type="ECO:0000313" key="4">
    <source>
        <dbReference type="Proteomes" id="UP000190951"/>
    </source>
</evidence>
<keyword evidence="2" id="KW-0802">TPR repeat</keyword>
<evidence type="ECO:0000256" key="1">
    <source>
        <dbReference type="ARBA" id="ARBA00022737"/>
    </source>
</evidence>
<dbReference type="STRING" id="84029.CROST_14030"/>
<dbReference type="Proteomes" id="UP000190951">
    <property type="component" value="Plasmid p330"/>
</dbReference>
<dbReference type="InterPro" id="IPR050498">
    <property type="entry name" value="Ycf3"/>
</dbReference>
<dbReference type="InterPro" id="IPR019734">
    <property type="entry name" value="TPR_rpt"/>
</dbReference>